<evidence type="ECO:0000313" key="3">
    <source>
        <dbReference type="EMBL" id="ALD49430.1"/>
    </source>
</evidence>
<dbReference type="GO" id="GO:0016020">
    <property type="term" value="C:membrane"/>
    <property type="evidence" value="ECO:0007669"/>
    <property type="project" value="InterPro"/>
</dbReference>
<evidence type="ECO:0000256" key="1">
    <source>
        <dbReference type="SAM" id="MobiDB-lite"/>
    </source>
</evidence>
<dbReference type="InterPro" id="IPR042202">
    <property type="entry name" value="Duffy-ag-bd_sf"/>
</dbReference>
<dbReference type="AlphaFoldDB" id="A0A0N6WNQ3"/>
<dbReference type="InterPro" id="IPR008602">
    <property type="entry name" value="Duffy-antigen-binding"/>
</dbReference>
<gene>
    <name evidence="3" type="primary">var</name>
</gene>
<feature type="non-terminal residue" evidence="3">
    <location>
        <position position="100"/>
    </location>
</feature>
<accession>A0A0N6WNQ3</accession>
<dbReference type="Gene3D" id="1.20.1310.20">
    <property type="entry name" value="Duffy-antigen binding domain"/>
    <property type="match status" value="1"/>
</dbReference>
<name>A0A0N6WNQ3_9APIC</name>
<proteinExistence type="predicted"/>
<protein>
    <submittedName>
        <fullName evidence="3">Erythrocyte membrane protein 1</fullName>
    </submittedName>
</protein>
<evidence type="ECO:0000259" key="2">
    <source>
        <dbReference type="Pfam" id="PF05424"/>
    </source>
</evidence>
<organism evidence="3">
    <name type="scientific">Plasmodium gaboni</name>
    <dbReference type="NCBI Taxonomy" id="647221"/>
    <lineage>
        <taxon>Eukaryota</taxon>
        <taxon>Sar</taxon>
        <taxon>Alveolata</taxon>
        <taxon>Apicomplexa</taxon>
        <taxon>Aconoidasida</taxon>
        <taxon>Haemosporida</taxon>
        <taxon>Plasmodiidae</taxon>
        <taxon>Plasmodium</taxon>
        <taxon>Plasmodium (Laverania)</taxon>
    </lineage>
</organism>
<feature type="region of interest" description="Disordered" evidence="1">
    <location>
        <begin position="13"/>
        <end position="45"/>
    </location>
</feature>
<sequence>DIILGYDMVEQDGTGTENKLSGIFKKDGSSGKPNAEAGKPGSKERQKFWKNNETCVWKAMLCGYHKSGDKTLANCDIKDSDTTYPIGNDRDDGKNFQFLR</sequence>
<dbReference type="SUPFAM" id="SSF140924">
    <property type="entry name" value="Duffy binding domain-like"/>
    <property type="match status" value="1"/>
</dbReference>
<feature type="non-terminal residue" evidence="3">
    <location>
        <position position="1"/>
    </location>
</feature>
<dbReference type="Pfam" id="PF05424">
    <property type="entry name" value="Duffy_binding"/>
    <property type="match status" value="1"/>
</dbReference>
<dbReference type="GO" id="GO:0046789">
    <property type="term" value="F:host cell surface receptor binding"/>
    <property type="evidence" value="ECO:0007669"/>
    <property type="project" value="InterPro"/>
</dbReference>
<feature type="domain" description="Duffy-antigen binding" evidence="2">
    <location>
        <begin position="1"/>
        <end position="80"/>
    </location>
</feature>
<dbReference type="EMBL" id="KP167424">
    <property type="protein sequence ID" value="ALD49430.1"/>
    <property type="molecule type" value="Genomic_DNA"/>
</dbReference>
<reference evidence="3" key="1">
    <citation type="journal article" date="2015" name="Nat. Commun.">
        <title>Ape parasite origins of human malaria virulence genes.</title>
        <authorList>
            <person name="Larremore D.B."/>
            <person name="Sundararaman S.A."/>
            <person name="Liu W."/>
            <person name="Proto W.R."/>
            <person name="Clauset A."/>
            <person name="Loy D.E."/>
            <person name="Speede S."/>
            <person name="Plenderleith L.J."/>
            <person name="Sharp P.M."/>
            <person name="Hahn B.H."/>
            <person name="Rayner J.C."/>
            <person name="Buckee C.O."/>
        </authorList>
    </citation>
    <scope>NUCLEOTIDE SEQUENCE</scope>
    <source>
        <strain evidence="3">SYpte37-6H</strain>
    </source>
</reference>